<accession>A0ABQ6MNM5</accession>
<dbReference type="PANTHER" id="PTHR11864:SF0">
    <property type="entry name" value="PRP40 PRE-MRNA PROCESSING FACTOR 40 HOMOLOG A (YEAST)"/>
    <property type="match status" value="1"/>
</dbReference>
<feature type="compositionally biased region" description="Low complexity" evidence="2">
    <location>
        <begin position="25"/>
        <end position="36"/>
    </location>
</feature>
<evidence type="ECO:0000256" key="2">
    <source>
        <dbReference type="SAM" id="MobiDB-lite"/>
    </source>
</evidence>
<dbReference type="InterPro" id="IPR039726">
    <property type="entry name" value="Prp40-like"/>
</dbReference>
<dbReference type="Gene3D" id="1.10.10.440">
    <property type="entry name" value="FF domain"/>
    <property type="match status" value="2"/>
</dbReference>
<dbReference type="EMBL" id="BRYB01005856">
    <property type="protein sequence ID" value="GMI29837.1"/>
    <property type="molecule type" value="Genomic_DNA"/>
</dbReference>
<feature type="domain" description="FF" evidence="3">
    <location>
        <begin position="139"/>
        <end position="184"/>
    </location>
</feature>
<name>A0ABQ6MNM5_9STRA</name>
<feature type="compositionally biased region" description="Pro residues" evidence="2">
    <location>
        <begin position="66"/>
        <end position="78"/>
    </location>
</feature>
<dbReference type="Pfam" id="PF01846">
    <property type="entry name" value="FF"/>
    <property type="match status" value="1"/>
</dbReference>
<dbReference type="InterPro" id="IPR002713">
    <property type="entry name" value="FF_domain"/>
</dbReference>
<dbReference type="SUPFAM" id="SSF81698">
    <property type="entry name" value="FF domain"/>
    <property type="match status" value="2"/>
</dbReference>
<reference evidence="4 5" key="1">
    <citation type="journal article" date="2023" name="Commun. Biol.">
        <title>Genome analysis of Parmales, the sister group of diatoms, reveals the evolutionary specialization of diatoms from phago-mixotrophs to photoautotrophs.</title>
        <authorList>
            <person name="Ban H."/>
            <person name="Sato S."/>
            <person name="Yoshikawa S."/>
            <person name="Yamada K."/>
            <person name="Nakamura Y."/>
            <person name="Ichinomiya M."/>
            <person name="Sato N."/>
            <person name="Blanc-Mathieu R."/>
            <person name="Endo H."/>
            <person name="Kuwata A."/>
            <person name="Ogata H."/>
        </authorList>
    </citation>
    <scope>NUCLEOTIDE SEQUENCE [LARGE SCALE GENOMIC DNA]</scope>
</reference>
<keyword evidence="5" id="KW-1185">Reference proteome</keyword>
<comment type="caution">
    <text evidence="4">The sequence shown here is derived from an EMBL/GenBank/DDBJ whole genome shotgun (WGS) entry which is preliminary data.</text>
</comment>
<protein>
    <recommendedName>
        <fullName evidence="3">FF domain-containing protein</fullName>
    </recommendedName>
</protein>
<dbReference type="Proteomes" id="UP001165060">
    <property type="component" value="Unassembled WGS sequence"/>
</dbReference>
<dbReference type="InterPro" id="IPR036517">
    <property type="entry name" value="FF_domain_sf"/>
</dbReference>
<evidence type="ECO:0000259" key="3">
    <source>
        <dbReference type="Pfam" id="PF01846"/>
    </source>
</evidence>
<feature type="compositionally biased region" description="Low complexity" evidence="2">
    <location>
        <begin position="48"/>
        <end position="65"/>
    </location>
</feature>
<dbReference type="PANTHER" id="PTHR11864">
    <property type="entry name" value="PRE-MRNA-PROCESSING PROTEIN PRP40"/>
    <property type="match status" value="1"/>
</dbReference>
<sequence>MPRGAPPIAPPGRGVPPGGVPPGGLPQHLLPPHAAGAQGGPHQPQSLPPQVRQPAQPLQPQQPAAAQPPAPAAAPLPAPVTVDGVLWSPFPDGSGSIFWSDGETSSYDKPGAGKPRTARKRDRAALAAAAPPSYASDAERMEAFLALLSSQSVPGSATFASCQRQCEHDVRWGALRRKGERRQAVSEYLTRTARREKEEAREREARAAREFGELLAETAGVKPGDKLGAFAAELGRDARWDAVREGERERLFDAHAAALSGRAEREREAALAEKRRRFRRYLGSVLEMGEGSTWDACR</sequence>
<evidence type="ECO:0000313" key="4">
    <source>
        <dbReference type="EMBL" id="GMI29837.1"/>
    </source>
</evidence>
<evidence type="ECO:0000256" key="1">
    <source>
        <dbReference type="SAM" id="Coils"/>
    </source>
</evidence>
<organism evidence="4 5">
    <name type="scientific">Tetraparma gracilis</name>
    <dbReference type="NCBI Taxonomy" id="2962635"/>
    <lineage>
        <taxon>Eukaryota</taxon>
        <taxon>Sar</taxon>
        <taxon>Stramenopiles</taxon>
        <taxon>Ochrophyta</taxon>
        <taxon>Bolidophyceae</taxon>
        <taxon>Parmales</taxon>
        <taxon>Triparmaceae</taxon>
        <taxon>Tetraparma</taxon>
    </lineage>
</organism>
<keyword evidence="1" id="KW-0175">Coiled coil</keyword>
<gene>
    <name evidence="4" type="ORF">TeGR_g12034</name>
</gene>
<feature type="region of interest" description="Disordered" evidence="2">
    <location>
        <begin position="1"/>
        <end position="133"/>
    </location>
</feature>
<proteinExistence type="predicted"/>
<feature type="coiled-coil region" evidence="1">
    <location>
        <begin position="190"/>
        <end position="217"/>
    </location>
</feature>
<evidence type="ECO:0000313" key="5">
    <source>
        <dbReference type="Proteomes" id="UP001165060"/>
    </source>
</evidence>
<feature type="compositionally biased region" description="Pro residues" evidence="2">
    <location>
        <begin position="1"/>
        <end position="24"/>
    </location>
</feature>